<dbReference type="Proteomes" id="UP000257109">
    <property type="component" value="Unassembled WGS sequence"/>
</dbReference>
<evidence type="ECO:0000313" key="2">
    <source>
        <dbReference type="Proteomes" id="UP000257109"/>
    </source>
</evidence>
<keyword evidence="2" id="KW-1185">Reference proteome</keyword>
<comment type="caution">
    <text evidence="1">The sequence shown here is derived from an EMBL/GenBank/DDBJ whole genome shotgun (WGS) entry which is preliminary data.</text>
</comment>
<name>A0A371I8N8_MUCPR</name>
<protein>
    <submittedName>
        <fullName evidence="1">Uncharacterized protein</fullName>
    </submittedName>
</protein>
<gene>
    <name evidence="1" type="ORF">CR513_03927</name>
</gene>
<sequence>MDTSTPWFEDICNFIVASQFPPKTSRLYKEKIKSDAKYHILDDIVATTKSFAGAFQTPRSAQFSTFIMQLPEAAIMDQLEQPGRY</sequence>
<proteinExistence type="predicted"/>
<feature type="non-terminal residue" evidence="1">
    <location>
        <position position="1"/>
    </location>
</feature>
<reference evidence="1" key="1">
    <citation type="submission" date="2018-05" db="EMBL/GenBank/DDBJ databases">
        <title>Draft genome of Mucuna pruriens seed.</title>
        <authorList>
            <person name="Nnadi N.E."/>
            <person name="Vos R."/>
            <person name="Hasami M.H."/>
            <person name="Devisetty U.K."/>
            <person name="Aguiy J.C."/>
        </authorList>
    </citation>
    <scope>NUCLEOTIDE SEQUENCE [LARGE SCALE GENOMIC DNA]</scope>
    <source>
        <strain evidence="1">JCA_2017</strain>
    </source>
</reference>
<accession>A0A371I8N8</accession>
<organism evidence="1 2">
    <name type="scientific">Mucuna pruriens</name>
    <name type="common">Velvet bean</name>
    <name type="synonym">Dolichos pruriens</name>
    <dbReference type="NCBI Taxonomy" id="157652"/>
    <lineage>
        <taxon>Eukaryota</taxon>
        <taxon>Viridiplantae</taxon>
        <taxon>Streptophyta</taxon>
        <taxon>Embryophyta</taxon>
        <taxon>Tracheophyta</taxon>
        <taxon>Spermatophyta</taxon>
        <taxon>Magnoliopsida</taxon>
        <taxon>eudicotyledons</taxon>
        <taxon>Gunneridae</taxon>
        <taxon>Pentapetalae</taxon>
        <taxon>rosids</taxon>
        <taxon>fabids</taxon>
        <taxon>Fabales</taxon>
        <taxon>Fabaceae</taxon>
        <taxon>Papilionoideae</taxon>
        <taxon>50 kb inversion clade</taxon>
        <taxon>NPAAA clade</taxon>
        <taxon>indigoferoid/millettioid clade</taxon>
        <taxon>Phaseoleae</taxon>
        <taxon>Mucuna</taxon>
    </lineage>
</organism>
<dbReference type="AlphaFoldDB" id="A0A371I8N8"/>
<evidence type="ECO:0000313" key="1">
    <source>
        <dbReference type="EMBL" id="RDY11413.1"/>
    </source>
</evidence>
<dbReference type="EMBL" id="QJKJ01000641">
    <property type="protein sequence ID" value="RDY11413.1"/>
    <property type="molecule type" value="Genomic_DNA"/>
</dbReference>
<dbReference type="OrthoDB" id="1432876at2759"/>